<evidence type="ECO:0000313" key="1">
    <source>
        <dbReference type="EMBL" id="MBK9719246.1"/>
    </source>
</evidence>
<proteinExistence type="predicted"/>
<accession>A0A9D7XG11</accession>
<comment type="caution">
    <text evidence="1">The sequence shown here is derived from an EMBL/GenBank/DDBJ whole genome shotgun (WGS) entry which is preliminary data.</text>
</comment>
<sequence>MNKSIYIFLFLLLEASCKKDTLINNSLIKGKWMVTEAHRDGKKTKMMSGAYFYFDDSIISTNYMGADNQFYYYIDKNNIFEKTHNELLFQTLLDKEQNLIFETKIQNVPFTLKLKKE</sequence>
<dbReference type="Proteomes" id="UP000808349">
    <property type="component" value="Unassembled WGS sequence"/>
</dbReference>
<protein>
    <recommendedName>
        <fullName evidence="3">Lipocalin-like domain-containing protein</fullName>
    </recommendedName>
</protein>
<reference evidence="1 2" key="1">
    <citation type="submission" date="2020-10" db="EMBL/GenBank/DDBJ databases">
        <title>Connecting structure to function with the recovery of over 1000 high-quality activated sludge metagenome-assembled genomes encoding full-length rRNA genes using long-read sequencing.</title>
        <authorList>
            <person name="Singleton C.M."/>
            <person name="Petriglieri F."/>
            <person name="Kristensen J.M."/>
            <person name="Kirkegaard R.H."/>
            <person name="Michaelsen T.Y."/>
            <person name="Andersen M.H."/>
            <person name="Karst S.M."/>
            <person name="Dueholm M.S."/>
            <person name="Nielsen P.H."/>
            <person name="Albertsen M."/>
        </authorList>
    </citation>
    <scope>NUCLEOTIDE SEQUENCE [LARGE SCALE GENOMIC DNA]</scope>
    <source>
        <strain evidence="1">Ribe_18-Q3-R11-54_BAT3C.373</strain>
    </source>
</reference>
<dbReference type="AlphaFoldDB" id="A0A9D7XG11"/>
<gene>
    <name evidence="1" type="ORF">IPO85_17355</name>
</gene>
<evidence type="ECO:0008006" key="3">
    <source>
        <dbReference type="Google" id="ProtNLM"/>
    </source>
</evidence>
<dbReference type="EMBL" id="JADKFW010000017">
    <property type="protein sequence ID" value="MBK9719246.1"/>
    <property type="molecule type" value="Genomic_DNA"/>
</dbReference>
<organism evidence="1 2">
    <name type="scientific">Candidatus Defluviibacterium haderslevense</name>
    <dbReference type="NCBI Taxonomy" id="2981993"/>
    <lineage>
        <taxon>Bacteria</taxon>
        <taxon>Pseudomonadati</taxon>
        <taxon>Bacteroidota</taxon>
        <taxon>Saprospiria</taxon>
        <taxon>Saprospirales</taxon>
        <taxon>Saprospiraceae</taxon>
        <taxon>Candidatus Defluviibacterium</taxon>
    </lineage>
</organism>
<evidence type="ECO:0000313" key="2">
    <source>
        <dbReference type="Proteomes" id="UP000808349"/>
    </source>
</evidence>
<name>A0A9D7XG11_9BACT</name>